<dbReference type="Gene3D" id="3.40.50.150">
    <property type="entry name" value="Vaccinia Virus protein VP39"/>
    <property type="match status" value="1"/>
</dbReference>
<dbReference type="GO" id="GO:0006596">
    <property type="term" value="P:polyamine biosynthetic process"/>
    <property type="evidence" value="ECO:0007669"/>
    <property type="project" value="UniProtKB-UniRule"/>
</dbReference>
<comment type="similarity">
    <text evidence="1">Belongs to the spermidine/spermine synthase family.</text>
</comment>
<dbReference type="Proteomes" id="UP000324104">
    <property type="component" value="Unassembled WGS sequence"/>
</dbReference>
<reference evidence="8 9" key="1">
    <citation type="submission" date="2019-08" db="EMBL/GenBank/DDBJ databases">
        <title>Archaea genome.</title>
        <authorList>
            <person name="Kajale S."/>
            <person name="Shouche Y."/>
            <person name="Deshpande N."/>
            <person name="Sharma A."/>
        </authorList>
    </citation>
    <scope>NUCLEOTIDE SEQUENCE [LARGE SCALE GENOMIC DNA]</scope>
    <source>
        <strain evidence="8 9">ESP3B_9</strain>
    </source>
</reference>
<dbReference type="InterPro" id="IPR029063">
    <property type="entry name" value="SAM-dependent_MTases_sf"/>
</dbReference>
<proteinExistence type="inferred from homology"/>
<evidence type="ECO:0000256" key="4">
    <source>
        <dbReference type="PROSITE-ProRule" id="PRU00354"/>
    </source>
</evidence>
<gene>
    <name evidence="8" type="ORF">FYC77_13425</name>
</gene>
<feature type="region of interest" description="Disordered" evidence="5">
    <location>
        <begin position="510"/>
        <end position="549"/>
    </location>
</feature>
<keyword evidence="9" id="KW-1185">Reference proteome</keyword>
<accession>A0A5D5AR35</accession>
<evidence type="ECO:0000256" key="2">
    <source>
        <dbReference type="ARBA" id="ARBA00022679"/>
    </source>
</evidence>
<feature type="transmembrane region" description="Helical" evidence="6">
    <location>
        <begin position="77"/>
        <end position="99"/>
    </location>
</feature>
<dbReference type="PANTHER" id="PTHR43317:SF1">
    <property type="entry name" value="THERMOSPERMINE SYNTHASE ACAULIS5"/>
    <property type="match status" value="1"/>
</dbReference>
<feature type="transmembrane region" description="Helical" evidence="6">
    <location>
        <begin position="205"/>
        <end position="225"/>
    </location>
</feature>
<keyword evidence="2 4" id="KW-0808">Transferase</keyword>
<keyword evidence="3 4" id="KW-0620">Polyamine biosynthesis</keyword>
<feature type="domain" description="PABS" evidence="7">
    <location>
        <begin position="207"/>
        <end position="453"/>
    </location>
</feature>
<feature type="active site" description="Proton acceptor" evidence="4">
    <location>
        <position position="366"/>
    </location>
</feature>
<dbReference type="CDD" id="cd02440">
    <property type="entry name" value="AdoMet_MTases"/>
    <property type="match status" value="1"/>
</dbReference>
<dbReference type="Pfam" id="PF01564">
    <property type="entry name" value="Spermine_synth"/>
    <property type="match status" value="1"/>
</dbReference>
<dbReference type="InterPro" id="IPR030374">
    <property type="entry name" value="PABS"/>
</dbReference>
<dbReference type="PROSITE" id="PS51006">
    <property type="entry name" value="PABS_2"/>
    <property type="match status" value="1"/>
</dbReference>
<dbReference type="NCBIfam" id="NF037959">
    <property type="entry name" value="MFS_SpdSyn"/>
    <property type="match status" value="1"/>
</dbReference>
<evidence type="ECO:0000256" key="5">
    <source>
        <dbReference type="SAM" id="MobiDB-lite"/>
    </source>
</evidence>
<evidence type="ECO:0000313" key="8">
    <source>
        <dbReference type="EMBL" id="TYT61511.1"/>
    </source>
</evidence>
<evidence type="ECO:0000259" key="7">
    <source>
        <dbReference type="PROSITE" id="PS51006"/>
    </source>
</evidence>
<keyword evidence="6" id="KW-0812">Transmembrane</keyword>
<feature type="transmembrane region" description="Helical" evidence="6">
    <location>
        <begin position="111"/>
        <end position="131"/>
    </location>
</feature>
<feature type="transmembrane region" description="Helical" evidence="6">
    <location>
        <begin position="16"/>
        <end position="37"/>
    </location>
</feature>
<dbReference type="SUPFAM" id="SSF53335">
    <property type="entry name" value="S-adenosyl-L-methionine-dependent methyltransferases"/>
    <property type="match status" value="1"/>
</dbReference>
<keyword evidence="6" id="KW-1133">Transmembrane helix</keyword>
<feature type="transmembrane region" description="Helical" evidence="6">
    <location>
        <begin position="151"/>
        <end position="171"/>
    </location>
</feature>
<evidence type="ECO:0000313" key="9">
    <source>
        <dbReference type="Proteomes" id="UP000324104"/>
    </source>
</evidence>
<dbReference type="AlphaFoldDB" id="A0A5D5AR35"/>
<sequence>MDRRALASYRPTKPEVAVFVSGVTSMGLEILAVRIVAPQFGSHIYTVGGILTVFLIALSLGYWQGGKRASLATNRQMSWIMLATAVYVGIVIYAGDLLLAYTSTLPLPPRYASLPAVIALFGPPTYLLGFISPYAAELSQKQGVGEASGHVYALGTIGSIVGSAATTFVLIPAMTIETIGLLFGFVLVATAVGLTLPGLPRKPTMASVAIAVLLVVAAGVSPVALDHRGDIVYEEHTAHQHLEIVDNGDERTMYLDGSRHSATDLSDPDRHVFTYTRYFHLSMLAVDDHQDVERVLFVGGGGFTGPQDFEQRYDATVDVVEIDPAVTNAAEESFGLEENEDLNVYAQDGRQFLENTDETYDVIVLDAYKQDQVPFHLTTVEFMELASDRLSDDGVLYANVISAPSGSGSEFYRAQHRTMETVFPDVYSFRTSPSSAIQNIQVVATNADSDLSQADLERRNAERDLGVDLADAVDNRMDYPNTDDAPVLRDDRGGVDELLDPMLGQRYVIEETDGSGSNGTLEPDVEPESPTESDAATTPGLSAVPSGVR</sequence>
<organism evidence="8 9">
    <name type="scientific">Natrialba swarupiae</name>
    <dbReference type="NCBI Taxonomy" id="2448032"/>
    <lineage>
        <taxon>Archaea</taxon>
        <taxon>Methanobacteriati</taxon>
        <taxon>Methanobacteriota</taxon>
        <taxon>Stenosarchaea group</taxon>
        <taxon>Halobacteria</taxon>
        <taxon>Halobacteriales</taxon>
        <taxon>Natrialbaceae</taxon>
        <taxon>Natrialba</taxon>
    </lineage>
</organism>
<dbReference type="EMBL" id="VTAW01000017">
    <property type="protein sequence ID" value="TYT61511.1"/>
    <property type="molecule type" value="Genomic_DNA"/>
</dbReference>
<evidence type="ECO:0000256" key="3">
    <source>
        <dbReference type="ARBA" id="ARBA00023115"/>
    </source>
</evidence>
<feature type="transmembrane region" description="Helical" evidence="6">
    <location>
        <begin position="178"/>
        <end position="199"/>
    </location>
</feature>
<dbReference type="GO" id="GO:0010487">
    <property type="term" value="F:thermospermine synthase activity"/>
    <property type="evidence" value="ECO:0007669"/>
    <property type="project" value="TreeGrafter"/>
</dbReference>
<keyword evidence="6" id="KW-0472">Membrane</keyword>
<name>A0A5D5AR35_9EURY</name>
<dbReference type="PANTHER" id="PTHR43317">
    <property type="entry name" value="THERMOSPERMINE SYNTHASE ACAULIS5"/>
    <property type="match status" value="1"/>
</dbReference>
<dbReference type="RefSeq" id="WP_149082008.1">
    <property type="nucleotide sequence ID" value="NZ_VTAW01000017.1"/>
</dbReference>
<evidence type="ECO:0000256" key="6">
    <source>
        <dbReference type="SAM" id="Phobius"/>
    </source>
</evidence>
<feature type="transmembrane region" description="Helical" evidence="6">
    <location>
        <begin position="44"/>
        <end position="65"/>
    </location>
</feature>
<comment type="caution">
    <text evidence="8">The sequence shown here is derived from an EMBL/GenBank/DDBJ whole genome shotgun (WGS) entry which is preliminary data.</text>
</comment>
<evidence type="ECO:0000256" key="1">
    <source>
        <dbReference type="ARBA" id="ARBA00007867"/>
    </source>
</evidence>
<protein>
    <submittedName>
        <fullName evidence="8">Spermidine synthase</fullName>
    </submittedName>
</protein>